<dbReference type="InterPro" id="IPR028989">
    <property type="entry name" value="RimP_N"/>
</dbReference>
<evidence type="ECO:0000256" key="3">
    <source>
        <dbReference type="HAMAP-Rule" id="MF_01077"/>
    </source>
</evidence>
<keyword evidence="7" id="KW-1185">Reference proteome</keyword>
<dbReference type="PANTHER" id="PTHR33867">
    <property type="entry name" value="RIBOSOME MATURATION FACTOR RIMP"/>
    <property type="match status" value="1"/>
</dbReference>
<comment type="similarity">
    <text evidence="3">Belongs to the RimP family.</text>
</comment>
<dbReference type="GO" id="GO:0005829">
    <property type="term" value="C:cytosol"/>
    <property type="evidence" value="ECO:0007669"/>
    <property type="project" value="TreeGrafter"/>
</dbReference>
<evidence type="ECO:0000313" key="7">
    <source>
        <dbReference type="Proteomes" id="UP000293874"/>
    </source>
</evidence>
<comment type="caution">
    <text evidence="6">The sequence shown here is derived from an EMBL/GenBank/DDBJ whole genome shotgun (WGS) entry which is preliminary data.</text>
</comment>
<gene>
    <name evidence="3" type="primary">rimP</name>
    <name evidence="6" type="ORF">EV199_3531</name>
</gene>
<evidence type="ECO:0000313" key="6">
    <source>
        <dbReference type="EMBL" id="RZS71625.1"/>
    </source>
</evidence>
<dbReference type="InterPro" id="IPR035956">
    <property type="entry name" value="RimP_N_sf"/>
</dbReference>
<comment type="function">
    <text evidence="3">Required for maturation of 30S ribosomal subunits.</text>
</comment>
<sequence>MSTETQIQAIEKLVSAIIAEDPAIFLVETRIKPTNNVKVFLDGDNGITIEQCIAINRALYKQVEGSGLFPNDDFSLEISSPGLDEPLKLPRQFRKNMGRVVEVMLQDGTKIEGKLIEAKDDAIVIEEIKSKKPISQKHKPTAKQVELVLRELPLKEVKSTKIQITF</sequence>
<comment type="subcellular location">
    <subcellularLocation>
        <location evidence="3">Cytoplasm</location>
    </subcellularLocation>
</comment>
<accession>A0A4Q7MS70</accession>
<keyword evidence="2 3" id="KW-0690">Ribosome biogenesis</keyword>
<dbReference type="PANTHER" id="PTHR33867:SF1">
    <property type="entry name" value="RIBOSOME MATURATION FACTOR RIMP"/>
    <property type="match status" value="1"/>
</dbReference>
<feature type="domain" description="Ribosome maturation factor RimP C-terminal" evidence="5">
    <location>
        <begin position="87"/>
        <end position="166"/>
    </location>
</feature>
<feature type="domain" description="Ribosome maturation factor RimP N-terminal" evidence="4">
    <location>
        <begin position="34"/>
        <end position="84"/>
    </location>
</feature>
<evidence type="ECO:0000256" key="1">
    <source>
        <dbReference type="ARBA" id="ARBA00022490"/>
    </source>
</evidence>
<dbReference type="AlphaFoldDB" id="A0A4Q7MS70"/>
<dbReference type="CDD" id="cd01734">
    <property type="entry name" value="YlxS_C"/>
    <property type="match status" value="1"/>
</dbReference>
<dbReference type="GO" id="GO:0006412">
    <property type="term" value="P:translation"/>
    <property type="evidence" value="ECO:0007669"/>
    <property type="project" value="TreeGrafter"/>
</dbReference>
<dbReference type="OrthoDB" id="9789702at2"/>
<keyword evidence="1 3" id="KW-0963">Cytoplasm</keyword>
<dbReference type="Pfam" id="PF17384">
    <property type="entry name" value="DUF150_C"/>
    <property type="match status" value="1"/>
</dbReference>
<name>A0A4Q7MS70_9BACT</name>
<dbReference type="HAMAP" id="MF_01077">
    <property type="entry name" value="RimP"/>
    <property type="match status" value="1"/>
</dbReference>
<reference evidence="6 7" key="1">
    <citation type="submission" date="2019-02" db="EMBL/GenBank/DDBJ databases">
        <title>Genomic Encyclopedia of Type Strains, Phase IV (KMG-IV): sequencing the most valuable type-strain genomes for metagenomic binning, comparative biology and taxonomic classification.</title>
        <authorList>
            <person name="Goeker M."/>
        </authorList>
    </citation>
    <scope>NUCLEOTIDE SEQUENCE [LARGE SCALE GENOMIC DNA]</scope>
    <source>
        <strain evidence="6 7">DSM 18116</strain>
    </source>
</reference>
<dbReference type="SUPFAM" id="SSF75420">
    <property type="entry name" value="YhbC-like, N-terminal domain"/>
    <property type="match status" value="1"/>
</dbReference>
<dbReference type="Gene3D" id="3.30.300.70">
    <property type="entry name" value="RimP-like superfamily, N-terminal"/>
    <property type="match status" value="1"/>
</dbReference>
<organism evidence="6 7">
    <name type="scientific">Pseudobacter ginsenosidimutans</name>
    <dbReference type="NCBI Taxonomy" id="661488"/>
    <lineage>
        <taxon>Bacteria</taxon>
        <taxon>Pseudomonadati</taxon>
        <taxon>Bacteroidota</taxon>
        <taxon>Chitinophagia</taxon>
        <taxon>Chitinophagales</taxon>
        <taxon>Chitinophagaceae</taxon>
        <taxon>Pseudobacter</taxon>
    </lineage>
</organism>
<dbReference type="GO" id="GO:0000028">
    <property type="term" value="P:ribosomal small subunit assembly"/>
    <property type="evidence" value="ECO:0007669"/>
    <property type="project" value="TreeGrafter"/>
</dbReference>
<proteinExistence type="inferred from homology"/>
<dbReference type="InterPro" id="IPR028998">
    <property type="entry name" value="RimP_C"/>
</dbReference>
<evidence type="ECO:0000259" key="5">
    <source>
        <dbReference type="Pfam" id="PF17384"/>
    </source>
</evidence>
<dbReference type="Proteomes" id="UP000293874">
    <property type="component" value="Unassembled WGS sequence"/>
</dbReference>
<protein>
    <recommendedName>
        <fullName evidence="3">Ribosome maturation factor RimP</fullName>
    </recommendedName>
</protein>
<dbReference type="EMBL" id="SGXA01000002">
    <property type="protein sequence ID" value="RZS71625.1"/>
    <property type="molecule type" value="Genomic_DNA"/>
</dbReference>
<dbReference type="InterPro" id="IPR003728">
    <property type="entry name" value="Ribosome_maturation_RimP"/>
</dbReference>
<dbReference type="Pfam" id="PF02576">
    <property type="entry name" value="RimP_N"/>
    <property type="match status" value="1"/>
</dbReference>
<evidence type="ECO:0000259" key="4">
    <source>
        <dbReference type="Pfam" id="PF02576"/>
    </source>
</evidence>
<evidence type="ECO:0000256" key="2">
    <source>
        <dbReference type="ARBA" id="ARBA00022517"/>
    </source>
</evidence>